<dbReference type="EMBL" id="CP001054">
    <property type="protein sequence ID" value="ACD21617.1"/>
    <property type="molecule type" value="Genomic_DNA"/>
</dbReference>
<reference evidence="1 2" key="1">
    <citation type="journal article" date="2011" name="J. Bacteriol.">
        <title>Complete genome sequence of the plant growth-promoting endophyte Burkholderia phytofirmans strain PsJN.</title>
        <authorList>
            <person name="Weilharter A."/>
            <person name="Mitter B."/>
            <person name="Shin M.V."/>
            <person name="Chain P.S."/>
            <person name="Nowak J."/>
            <person name="Sessitsch A."/>
        </authorList>
    </citation>
    <scope>NUCLEOTIDE SEQUENCE [LARGE SCALE GENOMIC DNA]</scope>
    <source>
        <strain evidence="2">DSM 17436 / LMG 22146 / PsJN</strain>
        <plasmid evidence="1 2">pBPHYT01</plasmid>
    </source>
</reference>
<protein>
    <submittedName>
        <fullName evidence="1">Uncharacterized protein</fullName>
    </submittedName>
</protein>
<dbReference type="Proteomes" id="UP000001739">
    <property type="component" value="Plasmid pBPHYT01"/>
</dbReference>
<dbReference type="AlphaFoldDB" id="B2TH68"/>
<accession>B2TH68</accession>
<organism evidence="1 2">
    <name type="scientific">Paraburkholderia phytofirmans (strain DSM 17436 / LMG 22146 / PsJN)</name>
    <name type="common">Burkholderia phytofirmans</name>
    <dbReference type="NCBI Taxonomy" id="398527"/>
    <lineage>
        <taxon>Bacteria</taxon>
        <taxon>Pseudomonadati</taxon>
        <taxon>Pseudomonadota</taxon>
        <taxon>Betaproteobacteria</taxon>
        <taxon>Burkholderiales</taxon>
        <taxon>Burkholderiaceae</taxon>
        <taxon>Paraburkholderia</taxon>
    </lineage>
</organism>
<dbReference type="eggNOG" id="ENOG5033NIP">
    <property type="taxonomic scope" value="Bacteria"/>
</dbReference>
<evidence type="ECO:0000313" key="2">
    <source>
        <dbReference type="Proteomes" id="UP000001739"/>
    </source>
</evidence>
<sequence>MSAYVVSDLHINTLVSWAAKHDVVLYSPERISMKAEPERIAGLLYTANVESVNSRYSEDEISDDFRFERVRTLPEPLTIIKLCHCIEYQSNEVSDYEKTVGAAILRTIENAAIRALPGYDDAPWGI</sequence>
<evidence type="ECO:0000313" key="1">
    <source>
        <dbReference type="EMBL" id="ACD21617.1"/>
    </source>
</evidence>
<proteinExistence type="predicted"/>
<dbReference type="HOGENOM" id="CLU_1977418_0_0_4"/>
<geneLocation type="plasmid" evidence="1 2">
    <name>pBPHYT01</name>
</geneLocation>
<dbReference type="OrthoDB" id="6910161at2"/>
<gene>
    <name evidence="1" type="ordered locus">Bphyt_7332</name>
</gene>
<dbReference type="RefSeq" id="WP_012430986.1">
    <property type="nucleotide sequence ID" value="NC_010679.1"/>
</dbReference>
<keyword evidence="1" id="KW-0614">Plasmid</keyword>
<dbReference type="KEGG" id="bpy:Bphyt_7332"/>
<name>B2TH68_PARPJ</name>